<evidence type="ECO:0000313" key="3">
    <source>
        <dbReference type="EMBL" id="KAL3868452.1"/>
    </source>
</evidence>
<feature type="region of interest" description="Disordered" evidence="1">
    <location>
        <begin position="49"/>
        <end position="74"/>
    </location>
</feature>
<accession>A0ABD3W3J3</accession>
<dbReference type="SUPFAM" id="SSF46934">
    <property type="entry name" value="UBA-like"/>
    <property type="match status" value="1"/>
</dbReference>
<keyword evidence="4" id="KW-1185">Reference proteome</keyword>
<sequence length="74" mass="8082">MGFPSELDVRKALRAAKNDVNDAVAILTNDHPVTSFDALDDIDIEMKDIHPKNTQGPVYGPSLPPSYDEAVESE</sequence>
<evidence type="ECO:0000313" key="4">
    <source>
        <dbReference type="Proteomes" id="UP001634394"/>
    </source>
</evidence>
<evidence type="ECO:0000256" key="1">
    <source>
        <dbReference type="SAM" id="MobiDB-lite"/>
    </source>
</evidence>
<reference evidence="3 4" key="1">
    <citation type="submission" date="2024-11" db="EMBL/GenBank/DDBJ databases">
        <title>Chromosome-level genome assembly of the freshwater bivalve Anodonta woodiana.</title>
        <authorList>
            <person name="Chen X."/>
        </authorList>
    </citation>
    <scope>NUCLEOTIDE SEQUENCE [LARGE SCALE GENOMIC DNA]</scope>
    <source>
        <strain evidence="3">MN2024</strain>
        <tissue evidence="3">Gills</tissue>
    </source>
</reference>
<dbReference type="Proteomes" id="UP001634394">
    <property type="component" value="Unassembled WGS sequence"/>
</dbReference>
<name>A0ABD3W3J3_SINWO</name>
<dbReference type="InterPro" id="IPR015940">
    <property type="entry name" value="UBA"/>
</dbReference>
<feature type="non-terminal residue" evidence="3">
    <location>
        <position position="74"/>
    </location>
</feature>
<dbReference type="EMBL" id="JBJQND010000008">
    <property type="protein sequence ID" value="KAL3868452.1"/>
    <property type="molecule type" value="Genomic_DNA"/>
</dbReference>
<organism evidence="3 4">
    <name type="scientific">Sinanodonta woodiana</name>
    <name type="common">Chinese pond mussel</name>
    <name type="synonym">Anodonta woodiana</name>
    <dbReference type="NCBI Taxonomy" id="1069815"/>
    <lineage>
        <taxon>Eukaryota</taxon>
        <taxon>Metazoa</taxon>
        <taxon>Spiralia</taxon>
        <taxon>Lophotrochozoa</taxon>
        <taxon>Mollusca</taxon>
        <taxon>Bivalvia</taxon>
        <taxon>Autobranchia</taxon>
        <taxon>Heteroconchia</taxon>
        <taxon>Palaeoheterodonta</taxon>
        <taxon>Unionida</taxon>
        <taxon>Unionoidea</taxon>
        <taxon>Unionidae</taxon>
        <taxon>Unioninae</taxon>
        <taxon>Sinanodonta</taxon>
    </lineage>
</organism>
<dbReference type="Pfam" id="PF00627">
    <property type="entry name" value="UBA"/>
    <property type="match status" value="1"/>
</dbReference>
<dbReference type="PROSITE" id="PS50030">
    <property type="entry name" value="UBA"/>
    <property type="match status" value="1"/>
</dbReference>
<dbReference type="Gene3D" id="1.10.8.10">
    <property type="entry name" value="DNA helicase RuvA subunit, C-terminal domain"/>
    <property type="match status" value="1"/>
</dbReference>
<gene>
    <name evidence="3" type="ORF">ACJMK2_041258</name>
</gene>
<dbReference type="InterPro" id="IPR009060">
    <property type="entry name" value="UBA-like_sf"/>
</dbReference>
<dbReference type="AlphaFoldDB" id="A0ABD3W3J3"/>
<proteinExistence type="predicted"/>
<evidence type="ECO:0000259" key="2">
    <source>
        <dbReference type="PROSITE" id="PS50030"/>
    </source>
</evidence>
<comment type="caution">
    <text evidence="3">The sequence shown here is derived from an EMBL/GenBank/DDBJ whole genome shotgun (WGS) entry which is preliminary data.</text>
</comment>
<feature type="domain" description="UBA" evidence="2">
    <location>
        <begin position="1"/>
        <end position="30"/>
    </location>
</feature>
<protein>
    <recommendedName>
        <fullName evidence="2">UBA domain-containing protein</fullName>
    </recommendedName>
</protein>